<evidence type="ECO:0000256" key="1">
    <source>
        <dbReference type="ARBA" id="ARBA00000085"/>
    </source>
</evidence>
<evidence type="ECO:0000256" key="5">
    <source>
        <dbReference type="PROSITE-ProRule" id="PRU00169"/>
    </source>
</evidence>
<dbReference type="SMART" id="SM00387">
    <property type="entry name" value="HATPase_c"/>
    <property type="match status" value="1"/>
</dbReference>
<evidence type="ECO:0000259" key="10">
    <source>
        <dbReference type="PROSITE" id="PS50110"/>
    </source>
</evidence>
<dbReference type="CDD" id="cd00082">
    <property type="entry name" value="HisKA"/>
    <property type="match status" value="1"/>
</dbReference>
<accession>A0ABV4TP27</accession>
<dbReference type="Pfam" id="PF02518">
    <property type="entry name" value="HATPase_c"/>
    <property type="match status" value="1"/>
</dbReference>
<protein>
    <recommendedName>
        <fullName evidence="2">histidine kinase</fullName>
        <ecNumber evidence="2">2.7.13.3</ecNumber>
    </recommendedName>
</protein>
<dbReference type="Gene3D" id="3.40.50.2300">
    <property type="match status" value="1"/>
</dbReference>
<dbReference type="CDD" id="cd17546">
    <property type="entry name" value="REC_hyHK_CKI1_RcsC-like"/>
    <property type="match status" value="1"/>
</dbReference>
<dbReference type="SMART" id="SM00028">
    <property type="entry name" value="TPR"/>
    <property type="match status" value="4"/>
</dbReference>
<dbReference type="InterPro" id="IPR011006">
    <property type="entry name" value="CheY-like_superfamily"/>
</dbReference>
<comment type="caution">
    <text evidence="11">The sequence shown here is derived from an EMBL/GenBank/DDBJ whole genome shotgun (WGS) entry which is preliminary data.</text>
</comment>
<dbReference type="GO" id="GO:0005524">
    <property type="term" value="F:ATP binding"/>
    <property type="evidence" value="ECO:0007669"/>
    <property type="project" value="UniProtKB-KW"/>
</dbReference>
<keyword evidence="8" id="KW-0472">Membrane</keyword>
<dbReference type="InterPro" id="IPR019734">
    <property type="entry name" value="TPR_rpt"/>
</dbReference>
<dbReference type="InterPro" id="IPR011990">
    <property type="entry name" value="TPR-like_helical_dom_sf"/>
</dbReference>
<dbReference type="PROSITE" id="PS50005">
    <property type="entry name" value="TPR"/>
    <property type="match status" value="1"/>
</dbReference>
<dbReference type="InterPro" id="IPR003594">
    <property type="entry name" value="HATPase_dom"/>
</dbReference>
<dbReference type="Gene3D" id="1.10.287.130">
    <property type="match status" value="1"/>
</dbReference>
<dbReference type="EMBL" id="JBCFQK010000038">
    <property type="protein sequence ID" value="MFA9195909.1"/>
    <property type="molecule type" value="Genomic_DNA"/>
</dbReference>
<evidence type="ECO:0000256" key="7">
    <source>
        <dbReference type="SAM" id="Coils"/>
    </source>
</evidence>
<feature type="coiled-coil region" evidence="7">
    <location>
        <begin position="332"/>
        <end position="359"/>
    </location>
</feature>
<evidence type="ECO:0000313" key="11">
    <source>
        <dbReference type="EMBL" id="MFA9195909.1"/>
    </source>
</evidence>
<dbReference type="EC" id="2.7.13.3" evidence="2"/>
<dbReference type="PRINTS" id="PR00344">
    <property type="entry name" value="BCTRLSENSOR"/>
</dbReference>
<dbReference type="Pfam" id="PF00072">
    <property type="entry name" value="Response_reg"/>
    <property type="match status" value="1"/>
</dbReference>
<evidence type="ECO:0000256" key="4">
    <source>
        <dbReference type="ARBA" id="ARBA00023012"/>
    </source>
</evidence>
<keyword evidence="7" id="KW-0175">Coiled coil</keyword>
<organism evidence="11 12">
    <name type="scientific">Flavobacterium magnesitis</name>
    <dbReference type="NCBI Taxonomy" id="3138077"/>
    <lineage>
        <taxon>Bacteria</taxon>
        <taxon>Pseudomonadati</taxon>
        <taxon>Bacteroidota</taxon>
        <taxon>Flavobacteriia</taxon>
        <taxon>Flavobacteriales</taxon>
        <taxon>Flavobacteriaceae</taxon>
        <taxon>Flavobacterium</taxon>
    </lineage>
</organism>
<evidence type="ECO:0000256" key="8">
    <source>
        <dbReference type="SAM" id="Phobius"/>
    </source>
</evidence>
<evidence type="ECO:0000256" key="2">
    <source>
        <dbReference type="ARBA" id="ARBA00012438"/>
    </source>
</evidence>
<dbReference type="CDD" id="cd16922">
    <property type="entry name" value="HATPase_EvgS-ArcB-TorS-like"/>
    <property type="match status" value="1"/>
</dbReference>
<dbReference type="InterPro" id="IPR036097">
    <property type="entry name" value="HisK_dim/P_sf"/>
</dbReference>
<reference evidence="11 12" key="1">
    <citation type="submission" date="2024-04" db="EMBL/GenBank/DDBJ databases">
        <title>New Clade of Flavobacterium.</title>
        <authorList>
            <person name="Matos L."/>
            <person name="Proenca D.N."/>
            <person name="Fransisco R.M."/>
            <person name="Chung A.P."/>
            <person name="Maccario L."/>
            <person name="Sorensen S.J."/>
            <person name="Morais P.V."/>
        </authorList>
    </citation>
    <scope>NUCLEOTIDE SEQUENCE [LARGE SCALE GENOMIC DNA]</scope>
    <source>
        <strain evidence="11 12">FBOR7N2.3</strain>
    </source>
</reference>
<dbReference type="PANTHER" id="PTHR45339:SF1">
    <property type="entry name" value="HYBRID SIGNAL TRANSDUCTION HISTIDINE KINASE J"/>
    <property type="match status" value="1"/>
</dbReference>
<feature type="domain" description="Response regulatory" evidence="10">
    <location>
        <begin position="611"/>
        <end position="725"/>
    </location>
</feature>
<keyword evidence="11" id="KW-0547">Nucleotide-binding</keyword>
<dbReference type="PROSITE" id="PS50110">
    <property type="entry name" value="RESPONSE_REGULATORY"/>
    <property type="match status" value="1"/>
</dbReference>
<feature type="transmembrane region" description="Helical" evidence="8">
    <location>
        <begin position="306"/>
        <end position="326"/>
    </location>
</feature>
<dbReference type="InterPro" id="IPR005467">
    <property type="entry name" value="His_kinase_dom"/>
</dbReference>
<keyword evidence="8" id="KW-1133">Transmembrane helix</keyword>
<feature type="domain" description="Histidine kinase" evidence="9">
    <location>
        <begin position="366"/>
        <end position="587"/>
    </location>
</feature>
<dbReference type="Gene3D" id="1.25.40.10">
    <property type="entry name" value="Tetratricopeptide repeat domain"/>
    <property type="match status" value="2"/>
</dbReference>
<dbReference type="SMART" id="SM00388">
    <property type="entry name" value="HisKA"/>
    <property type="match status" value="1"/>
</dbReference>
<dbReference type="InterPro" id="IPR003661">
    <property type="entry name" value="HisK_dim/P_dom"/>
</dbReference>
<keyword evidence="6" id="KW-0802">TPR repeat</keyword>
<name>A0ABV4TP27_9FLAO</name>
<evidence type="ECO:0000256" key="3">
    <source>
        <dbReference type="ARBA" id="ARBA00022553"/>
    </source>
</evidence>
<comment type="catalytic activity">
    <reaction evidence="1">
        <text>ATP + protein L-histidine = ADP + protein N-phospho-L-histidine.</text>
        <dbReference type="EC" id="2.7.13.3"/>
    </reaction>
</comment>
<dbReference type="Gene3D" id="3.30.565.10">
    <property type="entry name" value="Histidine kinase-like ATPase, C-terminal domain"/>
    <property type="match status" value="1"/>
</dbReference>
<dbReference type="SUPFAM" id="SSF48452">
    <property type="entry name" value="TPR-like"/>
    <property type="match status" value="2"/>
</dbReference>
<dbReference type="PANTHER" id="PTHR45339">
    <property type="entry name" value="HYBRID SIGNAL TRANSDUCTION HISTIDINE KINASE J"/>
    <property type="match status" value="1"/>
</dbReference>
<dbReference type="SUPFAM" id="SSF55874">
    <property type="entry name" value="ATPase domain of HSP90 chaperone/DNA topoisomerase II/histidine kinase"/>
    <property type="match status" value="1"/>
</dbReference>
<gene>
    <name evidence="11" type="ORF">AAGV33_15990</name>
</gene>
<dbReference type="InterPro" id="IPR004358">
    <property type="entry name" value="Sig_transdc_His_kin-like_C"/>
</dbReference>
<keyword evidence="4" id="KW-0902">Two-component regulatory system</keyword>
<dbReference type="InterPro" id="IPR036890">
    <property type="entry name" value="HATPase_C_sf"/>
</dbReference>
<dbReference type="SUPFAM" id="SSF52172">
    <property type="entry name" value="CheY-like"/>
    <property type="match status" value="1"/>
</dbReference>
<keyword evidence="8" id="KW-0812">Transmembrane</keyword>
<dbReference type="Proteomes" id="UP001574170">
    <property type="component" value="Unassembled WGS sequence"/>
</dbReference>
<dbReference type="PROSITE" id="PS50109">
    <property type="entry name" value="HIS_KIN"/>
    <property type="match status" value="1"/>
</dbReference>
<evidence type="ECO:0000259" key="9">
    <source>
        <dbReference type="PROSITE" id="PS50109"/>
    </source>
</evidence>
<proteinExistence type="predicted"/>
<feature type="modified residue" description="4-aspartylphosphate" evidence="5">
    <location>
        <position position="660"/>
    </location>
</feature>
<keyword evidence="11" id="KW-0067">ATP-binding</keyword>
<dbReference type="SUPFAM" id="SSF47384">
    <property type="entry name" value="Homodimeric domain of signal transducing histidine kinase"/>
    <property type="match status" value="1"/>
</dbReference>
<keyword evidence="12" id="KW-1185">Reference proteome</keyword>
<dbReference type="Pfam" id="PF00512">
    <property type="entry name" value="HisKA"/>
    <property type="match status" value="1"/>
</dbReference>
<evidence type="ECO:0000313" key="12">
    <source>
        <dbReference type="Proteomes" id="UP001574170"/>
    </source>
</evidence>
<keyword evidence="3 5" id="KW-0597">Phosphoprotein</keyword>
<feature type="repeat" description="TPR" evidence="6">
    <location>
        <begin position="189"/>
        <end position="222"/>
    </location>
</feature>
<evidence type="ECO:0000256" key="6">
    <source>
        <dbReference type="PROSITE-ProRule" id="PRU00339"/>
    </source>
</evidence>
<dbReference type="SMART" id="SM00448">
    <property type="entry name" value="REC"/>
    <property type="match status" value="1"/>
</dbReference>
<sequence length="734" mass="83875">MKLQIKFYLIFVILFNSVLYSQKRETDSLSYYNNLANANIKDNKYKQVFLYTQKAINYAQENSKTNQQAIQTAKLGRLYYGLKKQDDAIEKLTESINLFKTLSPSSEYANAYYYLGLAYIAKKNYPSAEICINKAAVISKALQLDDNNQLIQLQKGIIYSANQKFDTASTIFNSIISKPDSPKNLDIKAEALYQMGLIEEHNNRNNLALNYYNKALDLNDKNQNLDQKSNILLAISLVYDKMLDKSTAYSFLKLHLNLKESIAIAINEKLGISDYEAFKESQRKLNLARVNKEKEEQEKTEQFSRLINYMSIAIIIILSLLCYSLYKNNKIRKKTNLLLQEKNQELIRAKEKIEKASSARADFLSIVSHELRTPLNAINGITHLLLQENPKKTQLHYLNSLEFSGNYLTAFINDILEINKIDSNKAQIEPVNFDLKQLLEDIKNSLIEVATKNKNEFILDIDPNIPNSLIGDPIKLSQIFINLINNALKFTKNGKVSVVARLQSLQDQKALLYFEVVDTGIGIPSEKLKSIFESFYQGSTEINRKYGGTGLGLTIVKKLLKILGSEIHLKSNLGEGSCFSFELCLTANYNPIYLQQKQEFVFDFSKIKGKNILIVEDNKINQMITKRMLENRNILCEVIDNGEDAIEALRNKNFDLVLMDVHLPGVNGTIATQEIRKFDMHTPIIAMTAISLNENREMLLSFGMDEVITKPFIPQDFYNMLYKFLAVNNLESTL</sequence>
<dbReference type="InterPro" id="IPR001789">
    <property type="entry name" value="Sig_transdc_resp-reg_receiver"/>
</dbReference>
<dbReference type="RefSeq" id="WP_373393352.1">
    <property type="nucleotide sequence ID" value="NZ_JBCFQJ010000036.1"/>
</dbReference>